<feature type="chain" id="PRO_5035938455" description="SMB domain-containing protein" evidence="3">
    <location>
        <begin position="21"/>
        <end position="434"/>
    </location>
</feature>
<dbReference type="PANTHER" id="PTHR12411">
    <property type="entry name" value="CYSTEINE PROTEASE FAMILY C1-RELATED"/>
    <property type="match status" value="1"/>
</dbReference>
<dbReference type="InterPro" id="IPR025660">
    <property type="entry name" value="Pept_his_AS"/>
</dbReference>
<keyword evidence="3" id="KW-0732">Signal</keyword>
<sequence>MAYTLPISILLCGVIGLSLAYSGPDLPPGPYCGRTNECCKNREDRCSHYILGTMCYCDEFCDRPNGRDDCCPDYQPVCDPQSTPPPGEIKKPDPCRHGGRIYRTGDTRKEGCNTCECVFEYEQNNWQCSRDPCIIDDDVISYVNRDYRLGWRASNYSQFYNKKLKDGLIFKLGTFKLSQELYHLGAVNYDKDIDYPRQFDSRQNWANFITPVVDQGWCGSDWAVSLATIISDRFAIQSKGAERVRLSPQTLLSCNVRRQQGCKGGHIDTAWRFASVHGMVDEDCYPYKARVTTCPFRAEGNLLSDGCRPLVADRQDRYKVGPPSRLVKEQDVMYDIMVSGPIQAVMTVYQDFFHYSGGIYRHFMFGDQQMKGYHSVRIVGWGEQNGDKYWLVANSWGPEWGENGYFRIARGVNESGIESFMVSVLCDVTESSMK</sequence>
<name>A0A8S0ZC44_ARCPL</name>
<dbReference type="GO" id="GO:0006508">
    <property type="term" value="P:proteolysis"/>
    <property type="evidence" value="ECO:0007669"/>
    <property type="project" value="InterPro"/>
</dbReference>
<feature type="domain" description="SMB" evidence="4">
    <location>
        <begin position="34"/>
        <end position="83"/>
    </location>
</feature>
<dbReference type="InterPro" id="IPR038765">
    <property type="entry name" value="Papain-like_cys_pep_sf"/>
</dbReference>
<evidence type="ECO:0000256" key="1">
    <source>
        <dbReference type="ARBA" id="ARBA00008455"/>
    </source>
</evidence>
<accession>A0A8S0ZC44</accession>
<dbReference type="PROSITE" id="PS00640">
    <property type="entry name" value="THIOL_PROTEASE_ASN"/>
    <property type="match status" value="1"/>
</dbReference>
<evidence type="ECO:0000313" key="6">
    <source>
        <dbReference type="Proteomes" id="UP000494256"/>
    </source>
</evidence>
<comment type="similarity">
    <text evidence="1">Belongs to the peptidase C1 family.</text>
</comment>
<dbReference type="SMART" id="SM00645">
    <property type="entry name" value="Pept_C1"/>
    <property type="match status" value="1"/>
</dbReference>
<proteinExistence type="inferred from homology"/>
<dbReference type="Gene3D" id="3.90.70.10">
    <property type="entry name" value="Cysteine proteinases"/>
    <property type="match status" value="1"/>
</dbReference>
<dbReference type="GO" id="GO:0008234">
    <property type="term" value="F:cysteine-type peptidase activity"/>
    <property type="evidence" value="ECO:0007669"/>
    <property type="project" value="InterPro"/>
</dbReference>
<evidence type="ECO:0000256" key="3">
    <source>
        <dbReference type="SAM" id="SignalP"/>
    </source>
</evidence>
<dbReference type="InterPro" id="IPR001212">
    <property type="entry name" value="Somatomedin_B_dom"/>
</dbReference>
<evidence type="ECO:0000259" key="4">
    <source>
        <dbReference type="PROSITE" id="PS50958"/>
    </source>
</evidence>
<dbReference type="PROSITE" id="PS50958">
    <property type="entry name" value="SMB_2"/>
    <property type="match status" value="1"/>
</dbReference>
<dbReference type="InterPro" id="IPR000668">
    <property type="entry name" value="Peptidase_C1A_C"/>
</dbReference>
<reference evidence="5 6" key="1">
    <citation type="submission" date="2020-04" db="EMBL/GenBank/DDBJ databases">
        <authorList>
            <person name="Wallbank WR R."/>
            <person name="Pardo Diaz C."/>
            <person name="Kozak K."/>
            <person name="Martin S."/>
            <person name="Jiggins C."/>
            <person name="Moest M."/>
            <person name="Warren A I."/>
            <person name="Byers J.R.P. K."/>
            <person name="Montejo-Kovacevich G."/>
            <person name="Yen C E."/>
        </authorList>
    </citation>
    <scope>NUCLEOTIDE SEQUENCE [LARGE SCALE GENOMIC DNA]</scope>
</reference>
<dbReference type="InterPro" id="IPR013128">
    <property type="entry name" value="Peptidase_C1A"/>
</dbReference>
<gene>
    <name evidence="5" type="ORF">APLA_LOCUS4375</name>
</gene>
<dbReference type="OrthoDB" id="8186171at2759"/>
<dbReference type="AlphaFoldDB" id="A0A8S0ZC44"/>
<dbReference type="PROSITE" id="PS00639">
    <property type="entry name" value="THIOL_PROTEASE_HIS"/>
    <property type="match status" value="1"/>
</dbReference>
<dbReference type="EMBL" id="CADEBD010000286">
    <property type="protein sequence ID" value="CAB3229916.1"/>
    <property type="molecule type" value="Genomic_DNA"/>
</dbReference>
<dbReference type="SUPFAM" id="SSF54001">
    <property type="entry name" value="Cysteine proteinases"/>
    <property type="match status" value="1"/>
</dbReference>
<keyword evidence="2" id="KW-1015">Disulfide bond</keyword>
<comment type="caution">
    <text evidence="5">The sequence shown here is derived from an EMBL/GenBank/DDBJ whole genome shotgun (WGS) entry which is preliminary data.</text>
</comment>
<dbReference type="Proteomes" id="UP000494256">
    <property type="component" value="Unassembled WGS sequence"/>
</dbReference>
<evidence type="ECO:0000256" key="2">
    <source>
        <dbReference type="ARBA" id="ARBA00023157"/>
    </source>
</evidence>
<dbReference type="InterPro" id="IPR025661">
    <property type="entry name" value="Pept_asp_AS"/>
</dbReference>
<dbReference type="CDD" id="cd02620">
    <property type="entry name" value="Peptidase_C1A_CathepsinB"/>
    <property type="match status" value="1"/>
</dbReference>
<evidence type="ECO:0000313" key="5">
    <source>
        <dbReference type="EMBL" id="CAB3229916.1"/>
    </source>
</evidence>
<dbReference type="Pfam" id="PF00112">
    <property type="entry name" value="Peptidase_C1"/>
    <property type="match status" value="1"/>
</dbReference>
<protein>
    <recommendedName>
        <fullName evidence="4">SMB domain-containing protein</fullName>
    </recommendedName>
</protein>
<feature type="signal peptide" evidence="3">
    <location>
        <begin position="1"/>
        <end position="20"/>
    </location>
</feature>
<organism evidence="5 6">
    <name type="scientific">Arctia plantaginis</name>
    <name type="common">Wood tiger moth</name>
    <name type="synonym">Phalaena plantaginis</name>
    <dbReference type="NCBI Taxonomy" id="874455"/>
    <lineage>
        <taxon>Eukaryota</taxon>
        <taxon>Metazoa</taxon>
        <taxon>Ecdysozoa</taxon>
        <taxon>Arthropoda</taxon>
        <taxon>Hexapoda</taxon>
        <taxon>Insecta</taxon>
        <taxon>Pterygota</taxon>
        <taxon>Neoptera</taxon>
        <taxon>Endopterygota</taxon>
        <taxon>Lepidoptera</taxon>
        <taxon>Glossata</taxon>
        <taxon>Ditrysia</taxon>
        <taxon>Noctuoidea</taxon>
        <taxon>Erebidae</taxon>
        <taxon>Arctiinae</taxon>
        <taxon>Arctia</taxon>
    </lineage>
</organism>